<dbReference type="PANTHER" id="PTHR16305">
    <property type="entry name" value="TESTICULAR SOLUBLE ADENYLYL CYCLASE"/>
    <property type="match status" value="1"/>
</dbReference>
<dbReference type="SUPFAM" id="SSF52540">
    <property type="entry name" value="P-loop containing nucleoside triphosphate hydrolases"/>
    <property type="match status" value="1"/>
</dbReference>
<feature type="domain" description="Protein kinase" evidence="6">
    <location>
        <begin position="61"/>
        <end position="328"/>
    </location>
</feature>
<dbReference type="Gene3D" id="3.40.50.300">
    <property type="entry name" value="P-loop containing nucleotide triphosphate hydrolases"/>
    <property type="match status" value="1"/>
</dbReference>
<dbReference type="InterPro" id="IPR029787">
    <property type="entry name" value="Nucleotide_cyclase"/>
</dbReference>
<dbReference type="InterPro" id="IPR008271">
    <property type="entry name" value="Ser/Thr_kinase_AS"/>
</dbReference>
<name>A0A1L9BK21_9BACT</name>
<evidence type="ECO:0000313" key="8">
    <source>
        <dbReference type="Proteomes" id="UP000182229"/>
    </source>
</evidence>
<dbReference type="GO" id="GO:0005737">
    <property type="term" value="C:cytoplasm"/>
    <property type="evidence" value="ECO:0007669"/>
    <property type="project" value="TreeGrafter"/>
</dbReference>
<dbReference type="SUPFAM" id="SSF48452">
    <property type="entry name" value="TPR-like"/>
    <property type="match status" value="1"/>
</dbReference>
<comment type="caution">
    <text evidence="7">The sequence shown here is derived from an EMBL/GenBank/DDBJ whole genome shotgun (WGS) entry which is preliminary data.</text>
</comment>
<dbReference type="PROSITE" id="PS00108">
    <property type="entry name" value="PROTEIN_KINASE_ST"/>
    <property type="match status" value="1"/>
</dbReference>
<dbReference type="InterPro" id="IPR017441">
    <property type="entry name" value="Protein_kinase_ATP_BS"/>
</dbReference>
<dbReference type="InterPro" id="IPR011009">
    <property type="entry name" value="Kinase-like_dom_sf"/>
</dbReference>
<dbReference type="GO" id="GO:0035556">
    <property type="term" value="P:intracellular signal transduction"/>
    <property type="evidence" value="ECO:0007669"/>
    <property type="project" value="InterPro"/>
</dbReference>
<dbReference type="GO" id="GO:0004672">
    <property type="term" value="F:protein kinase activity"/>
    <property type="evidence" value="ECO:0007669"/>
    <property type="project" value="InterPro"/>
</dbReference>
<dbReference type="Pfam" id="PF00069">
    <property type="entry name" value="Pkinase"/>
    <property type="match status" value="1"/>
</dbReference>
<dbReference type="PANTHER" id="PTHR16305:SF28">
    <property type="entry name" value="GUANYLATE CYCLASE DOMAIN-CONTAINING PROTEIN"/>
    <property type="match status" value="1"/>
</dbReference>
<dbReference type="InterPro" id="IPR011990">
    <property type="entry name" value="TPR-like_helical_dom_sf"/>
</dbReference>
<protein>
    <recommendedName>
        <fullName evidence="6">Protein kinase domain-containing protein</fullName>
    </recommendedName>
</protein>
<dbReference type="GO" id="GO:0009190">
    <property type="term" value="P:cyclic nucleotide biosynthetic process"/>
    <property type="evidence" value="ECO:0007669"/>
    <property type="project" value="InterPro"/>
</dbReference>
<dbReference type="Gene3D" id="1.25.40.10">
    <property type="entry name" value="Tetratricopeptide repeat domain"/>
    <property type="match status" value="1"/>
</dbReference>
<dbReference type="CDD" id="cd14014">
    <property type="entry name" value="STKc_PknB_like"/>
    <property type="match status" value="1"/>
</dbReference>
<dbReference type="InterPro" id="IPR000719">
    <property type="entry name" value="Prot_kinase_dom"/>
</dbReference>
<gene>
    <name evidence="7" type="ORF">BON30_05340</name>
</gene>
<evidence type="ECO:0000256" key="5">
    <source>
        <dbReference type="SAM" id="MobiDB-lite"/>
    </source>
</evidence>
<keyword evidence="8" id="KW-1185">Reference proteome</keyword>
<evidence type="ECO:0000256" key="1">
    <source>
        <dbReference type="ARBA" id="ARBA00004167"/>
    </source>
</evidence>
<reference evidence="8" key="1">
    <citation type="submission" date="2016-11" db="EMBL/GenBank/DDBJ databases">
        <authorList>
            <person name="Shukria A."/>
            <person name="Stevens D.C."/>
        </authorList>
    </citation>
    <scope>NUCLEOTIDE SEQUENCE [LARGE SCALE GENOMIC DNA]</scope>
    <source>
        <strain evidence="8">Cbfe23</strain>
    </source>
</reference>
<keyword evidence="2 4" id="KW-0547">Nucleotide-binding</keyword>
<dbReference type="EMBL" id="MPIN01000001">
    <property type="protein sequence ID" value="OJH42611.1"/>
    <property type="molecule type" value="Genomic_DNA"/>
</dbReference>
<sequence length="1341" mass="150634">MGKSGDGEQGDQRPTQPSRESFEDSDFGDSLLKEVADSSPKHSFRRLVPGERLGGLDGRRFEILQSLGEGAMGQVFRARDEELQRVVALKLLFPREELAGMALREARAIAQLDHENIVRIFDISEWTEGPGRPPVPVLVMECLEGESLAAVLRRENRLVPRRALDIMRGVTAGLAHAHQHHIVHRDLKPSNVFITRQGTVKLLDFGLAWLTGGPSALPHLPTAGTPAYMAPEQWRGQTVDERTDLWAAGIMLYELLTGELPYPSMNLEELRAQVLSPEPVPPLRARHPELRGELESLLSMVLAKEPSQRLLSAEELSEELRELGEQLLPGRKAPLSVAPQRRQVTLVSCRMEGLSALAEEMELEDFSDLEATFHQCASKVMQRHGGFVHLCMGDEALACFGYPVAREGDSERAVLAGLALPAAVREVLQEKVPPGSHTGLSARVGIYTDMVVLDDILPELRGRTPTIQGEAPRVVGWLARQAGPDEVVIGPNTHHLVRRAFDTEPLGSRTFDGRRELAVHRVLRSREAIIRFERAIKGGGTLTPLVGRERELGRLLDAWRRAREQQGSCLLLSGEAGIGKSRLIQELIERVSPERPMLLRLQCWSQYSTSALHPVIEVLQRNWLRPERSRQENLRVVETQFQQRGLSPLQVRLLAALMSLPVAEDSPHLRLTPQRRKEETLAALASLLMWNAGEQPVLMVVEDLHWADPSTLQMLDYLREKVERARVLFVLSARPEFHPPWTQGPGFESIALERLPAASIERLVEEVTRGQSLPAEATRQLVARTDGIPLFVEEMTRVLLEGEASASIPVTLQELLLARLDSLPRRQKQLAQLCALIGRTFSLELLVILTGQSEPALRRELMGLLSAGLLQAQSDNAEPTYQFRHALIQEAACQSQPRGMRRQSHRKIAHVLEKHFPAVAETRPELLAHHYEEAQEFQPAIHYWKKGGMLASLRYANEEAVSHLTQALKLLRSLPNGSELTKEELQLLIALGFPLVQVKGFHSPDVENTYTRAQTLFHQIGEELPSLELSFWGSFAYYFARARFHDAHEVARLLVDLGNRQDNNELLCMGHRMMATDFFTWGDMGQSLEHVEQAREHSDFDLEQHRDIAVRQWVNPRVSVLAYGSLPLSVTGQEARARSFTHEALELAGRIGHPHTLAFALTYCAIGSQLRWDANTTLALTEQCIPLAREHRFVLWYLWPSVLRAWALSELGRPEEGLVLIQQIQRQWEHSGILAGNHHNLGMLATIHLRLGQVKEGLAVVDEALTWPPRTEEYSYLPELHRARGELLRMAGREAEAYTAFLEAIHFAHEHGMVVYEQRARASLSGTHRISKPHGQYSRGP</sequence>
<evidence type="ECO:0000313" key="7">
    <source>
        <dbReference type="EMBL" id="OJH42611.1"/>
    </source>
</evidence>
<dbReference type="SUPFAM" id="SSF55073">
    <property type="entry name" value="Nucleotide cyclase"/>
    <property type="match status" value="1"/>
</dbReference>
<keyword evidence="3 4" id="KW-0067">ATP-binding</keyword>
<dbReference type="SUPFAM" id="SSF56112">
    <property type="entry name" value="Protein kinase-like (PK-like)"/>
    <property type="match status" value="1"/>
</dbReference>
<dbReference type="PROSITE" id="PS00107">
    <property type="entry name" value="PROTEIN_KINASE_ATP"/>
    <property type="match status" value="1"/>
</dbReference>
<accession>A0A1L9BK21</accession>
<dbReference type="Gene3D" id="3.30.70.1230">
    <property type="entry name" value="Nucleotide cyclase"/>
    <property type="match status" value="1"/>
</dbReference>
<reference evidence="7 8" key="2">
    <citation type="submission" date="2016-12" db="EMBL/GenBank/DDBJ databases">
        <title>Draft Genome Sequence of Cystobacter ferrugineus Strain Cbfe23.</title>
        <authorList>
            <person name="Akbar S."/>
            <person name="Dowd S.E."/>
            <person name="Stevens D.C."/>
        </authorList>
    </citation>
    <scope>NUCLEOTIDE SEQUENCE [LARGE SCALE GENOMIC DNA]</scope>
    <source>
        <strain evidence="7 8">Cbfe23</strain>
    </source>
</reference>
<dbReference type="GO" id="GO:0004016">
    <property type="term" value="F:adenylate cyclase activity"/>
    <property type="evidence" value="ECO:0007669"/>
    <property type="project" value="UniProtKB-ARBA"/>
</dbReference>
<dbReference type="PROSITE" id="PS50011">
    <property type="entry name" value="PROTEIN_KINASE_DOM"/>
    <property type="match status" value="1"/>
</dbReference>
<comment type="subcellular location">
    <subcellularLocation>
        <location evidence="1">Membrane</location>
        <topology evidence="1">Single-pass membrane protein</topology>
    </subcellularLocation>
</comment>
<dbReference type="STRING" id="83449.BON30_05340"/>
<evidence type="ECO:0000259" key="6">
    <source>
        <dbReference type="PROSITE" id="PS50011"/>
    </source>
</evidence>
<dbReference type="SMART" id="SM00220">
    <property type="entry name" value="S_TKc"/>
    <property type="match status" value="1"/>
</dbReference>
<evidence type="ECO:0000256" key="4">
    <source>
        <dbReference type="PROSITE-ProRule" id="PRU10141"/>
    </source>
</evidence>
<organism evidence="7 8">
    <name type="scientific">Cystobacter ferrugineus</name>
    <dbReference type="NCBI Taxonomy" id="83449"/>
    <lineage>
        <taxon>Bacteria</taxon>
        <taxon>Pseudomonadati</taxon>
        <taxon>Myxococcota</taxon>
        <taxon>Myxococcia</taxon>
        <taxon>Myxococcales</taxon>
        <taxon>Cystobacterineae</taxon>
        <taxon>Archangiaceae</taxon>
        <taxon>Cystobacter</taxon>
    </lineage>
</organism>
<dbReference type="Gene3D" id="3.30.200.20">
    <property type="entry name" value="Phosphorylase Kinase, domain 1"/>
    <property type="match status" value="1"/>
</dbReference>
<dbReference type="CDD" id="cd07302">
    <property type="entry name" value="CHD"/>
    <property type="match status" value="1"/>
</dbReference>
<dbReference type="Proteomes" id="UP000182229">
    <property type="component" value="Unassembled WGS sequence"/>
</dbReference>
<dbReference type="GO" id="GO:0016020">
    <property type="term" value="C:membrane"/>
    <property type="evidence" value="ECO:0007669"/>
    <property type="project" value="UniProtKB-SubCell"/>
</dbReference>
<dbReference type="Gene3D" id="1.10.510.10">
    <property type="entry name" value="Transferase(Phosphotransferase) domain 1"/>
    <property type="match status" value="1"/>
</dbReference>
<proteinExistence type="predicted"/>
<dbReference type="Pfam" id="PF13191">
    <property type="entry name" value="AAA_16"/>
    <property type="match status" value="1"/>
</dbReference>
<feature type="binding site" evidence="4">
    <location>
        <position position="90"/>
    </location>
    <ligand>
        <name>ATP</name>
        <dbReference type="ChEBI" id="CHEBI:30616"/>
    </ligand>
</feature>
<dbReference type="InterPro" id="IPR001054">
    <property type="entry name" value="A/G_cyclase"/>
</dbReference>
<dbReference type="InterPro" id="IPR041664">
    <property type="entry name" value="AAA_16"/>
</dbReference>
<feature type="region of interest" description="Disordered" evidence="5">
    <location>
        <begin position="1"/>
        <end position="30"/>
    </location>
</feature>
<evidence type="ECO:0000256" key="3">
    <source>
        <dbReference type="ARBA" id="ARBA00022840"/>
    </source>
</evidence>
<dbReference type="InterPro" id="IPR027417">
    <property type="entry name" value="P-loop_NTPase"/>
</dbReference>
<evidence type="ECO:0000256" key="2">
    <source>
        <dbReference type="ARBA" id="ARBA00022741"/>
    </source>
</evidence>
<dbReference type="GO" id="GO:0005524">
    <property type="term" value="F:ATP binding"/>
    <property type="evidence" value="ECO:0007669"/>
    <property type="project" value="UniProtKB-UniRule"/>
</dbReference>